<dbReference type="Pfam" id="PF08281">
    <property type="entry name" value="Sigma70_r4_2"/>
    <property type="match status" value="1"/>
</dbReference>
<dbReference type="GO" id="GO:0016987">
    <property type="term" value="F:sigma factor activity"/>
    <property type="evidence" value="ECO:0007669"/>
    <property type="project" value="UniProtKB-KW"/>
</dbReference>
<gene>
    <name evidence="9" type="ORF">GON03_05460</name>
</gene>
<feature type="region of interest" description="Disordered" evidence="6">
    <location>
        <begin position="1"/>
        <end position="29"/>
    </location>
</feature>
<accession>A0A6L6XNF5</accession>
<keyword evidence="2" id="KW-0805">Transcription regulation</keyword>
<evidence type="ECO:0000313" key="9">
    <source>
        <dbReference type="EMBL" id="MVQ48620.1"/>
    </source>
</evidence>
<reference evidence="9 10" key="1">
    <citation type="submission" date="2019-12" db="EMBL/GenBank/DDBJ databases">
        <authorList>
            <person name="Huq M.A."/>
        </authorList>
    </citation>
    <scope>NUCLEOTIDE SEQUENCE [LARGE SCALE GENOMIC DNA]</scope>
    <source>
        <strain evidence="9 10">MAH-18</strain>
    </source>
</reference>
<dbReference type="Pfam" id="PF04542">
    <property type="entry name" value="Sigma70_r2"/>
    <property type="match status" value="1"/>
</dbReference>
<feature type="domain" description="RNA polymerase sigma factor 70 region 4 type 2" evidence="8">
    <location>
        <begin position="128"/>
        <end position="178"/>
    </location>
</feature>
<evidence type="ECO:0000256" key="6">
    <source>
        <dbReference type="SAM" id="MobiDB-lite"/>
    </source>
</evidence>
<dbReference type="InterPro" id="IPR013324">
    <property type="entry name" value="RNA_pol_sigma_r3/r4-like"/>
</dbReference>
<dbReference type="InterPro" id="IPR013325">
    <property type="entry name" value="RNA_pol_sigma_r2"/>
</dbReference>
<dbReference type="EMBL" id="WSEK01000004">
    <property type="protein sequence ID" value="MVQ48620.1"/>
    <property type="molecule type" value="Genomic_DNA"/>
</dbReference>
<dbReference type="PANTHER" id="PTHR43133">
    <property type="entry name" value="RNA POLYMERASE ECF-TYPE SIGMA FACTO"/>
    <property type="match status" value="1"/>
</dbReference>
<evidence type="ECO:0000313" key="10">
    <source>
        <dbReference type="Proteomes" id="UP000473525"/>
    </source>
</evidence>
<dbReference type="InterPro" id="IPR036388">
    <property type="entry name" value="WH-like_DNA-bd_sf"/>
</dbReference>
<evidence type="ECO:0000256" key="1">
    <source>
        <dbReference type="ARBA" id="ARBA00010641"/>
    </source>
</evidence>
<dbReference type="InterPro" id="IPR007627">
    <property type="entry name" value="RNA_pol_sigma70_r2"/>
</dbReference>
<dbReference type="InterPro" id="IPR039425">
    <property type="entry name" value="RNA_pol_sigma-70-like"/>
</dbReference>
<keyword evidence="10" id="KW-1185">Reference proteome</keyword>
<keyword evidence="4" id="KW-0238">DNA-binding</keyword>
<dbReference type="GO" id="GO:0003677">
    <property type="term" value="F:DNA binding"/>
    <property type="evidence" value="ECO:0007669"/>
    <property type="project" value="UniProtKB-KW"/>
</dbReference>
<name>A0A6L6XNF5_9ACTN</name>
<sequence>MVRPPAEPTSPGLDDGPDRTGAGPAPRPVAEPFDAFYRREFPRLLVLARALVGSAFAEDVAQEALMVAYRRWHTIADLRSPAGYVRGICLHKATSMARRRTLERQLLGRILPRTELAADDLPEDSARFWEEVRRLPRRQAQTVALHYALDMPVAEIAEVLSCAEGTVKVHLHRARTALAASLDVGKGDPS</sequence>
<evidence type="ECO:0000259" key="7">
    <source>
        <dbReference type="Pfam" id="PF04542"/>
    </source>
</evidence>
<dbReference type="InterPro" id="IPR014284">
    <property type="entry name" value="RNA_pol_sigma-70_dom"/>
</dbReference>
<evidence type="ECO:0000256" key="4">
    <source>
        <dbReference type="ARBA" id="ARBA00023125"/>
    </source>
</evidence>
<protein>
    <submittedName>
        <fullName evidence="9">Sigma-70 family RNA polymerase sigma factor</fullName>
    </submittedName>
</protein>
<dbReference type="SUPFAM" id="SSF88659">
    <property type="entry name" value="Sigma3 and sigma4 domains of RNA polymerase sigma factors"/>
    <property type="match status" value="1"/>
</dbReference>
<dbReference type="GO" id="GO:0006352">
    <property type="term" value="P:DNA-templated transcription initiation"/>
    <property type="evidence" value="ECO:0007669"/>
    <property type="project" value="InterPro"/>
</dbReference>
<dbReference type="RefSeq" id="WP_157340905.1">
    <property type="nucleotide sequence ID" value="NZ_WSEK01000004.1"/>
</dbReference>
<dbReference type="SUPFAM" id="SSF88946">
    <property type="entry name" value="Sigma2 domain of RNA polymerase sigma factors"/>
    <property type="match status" value="1"/>
</dbReference>
<dbReference type="PANTHER" id="PTHR43133:SF50">
    <property type="entry name" value="ECF RNA POLYMERASE SIGMA FACTOR SIGM"/>
    <property type="match status" value="1"/>
</dbReference>
<dbReference type="Proteomes" id="UP000473525">
    <property type="component" value="Unassembled WGS sequence"/>
</dbReference>
<evidence type="ECO:0000256" key="3">
    <source>
        <dbReference type="ARBA" id="ARBA00023082"/>
    </source>
</evidence>
<comment type="similarity">
    <text evidence="1">Belongs to the sigma-70 factor family. ECF subfamily.</text>
</comment>
<feature type="domain" description="RNA polymerase sigma-70 region 2" evidence="7">
    <location>
        <begin position="36"/>
        <end position="101"/>
    </location>
</feature>
<keyword evidence="5" id="KW-0804">Transcription</keyword>
<organism evidence="9 10">
    <name type="scientific">Nocardioides agri</name>
    <dbReference type="NCBI Taxonomy" id="2682843"/>
    <lineage>
        <taxon>Bacteria</taxon>
        <taxon>Bacillati</taxon>
        <taxon>Actinomycetota</taxon>
        <taxon>Actinomycetes</taxon>
        <taxon>Propionibacteriales</taxon>
        <taxon>Nocardioidaceae</taxon>
        <taxon>Nocardioides</taxon>
    </lineage>
</organism>
<proteinExistence type="inferred from homology"/>
<dbReference type="NCBIfam" id="TIGR02937">
    <property type="entry name" value="sigma70-ECF"/>
    <property type="match status" value="1"/>
</dbReference>
<dbReference type="InterPro" id="IPR013249">
    <property type="entry name" value="RNA_pol_sigma70_r4_t2"/>
</dbReference>
<keyword evidence="3" id="KW-0731">Sigma factor</keyword>
<evidence type="ECO:0000256" key="5">
    <source>
        <dbReference type="ARBA" id="ARBA00023163"/>
    </source>
</evidence>
<dbReference type="Gene3D" id="1.10.1740.10">
    <property type="match status" value="1"/>
</dbReference>
<dbReference type="AlphaFoldDB" id="A0A6L6XNF5"/>
<evidence type="ECO:0000256" key="2">
    <source>
        <dbReference type="ARBA" id="ARBA00023015"/>
    </source>
</evidence>
<dbReference type="Gene3D" id="1.10.10.10">
    <property type="entry name" value="Winged helix-like DNA-binding domain superfamily/Winged helix DNA-binding domain"/>
    <property type="match status" value="1"/>
</dbReference>
<comment type="caution">
    <text evidence="9">The sequence shown here is derived from an EMBL/GenBank/DDBJ whole genome shotgun (WGS) entry which is preliminary data.</text>
</comment>
<evidence type="ECO:0000259" key="8">
    <source>
        <dbReference type="Pfam" id="PF08281"/>
    </source>
</evidence>